<dbReference type="EMBL" id="OAOQ01000004">
    <property type="protein sequence ID" value="SNX69543.1"/>
    <property type="molecule type" value="Genomic_DNA"/>
</dbReference>
<dbReference type="AlphaFoldDB" id="A0A285CRE7"/>
<organism evidence="3 4">
    <name type="scientific">Cereibacter ovatus</name>
    <dbReference type="NCBI Taxonomy" id="439529"/>
    <lineage>
        <taxon>Bacteria</taxon>
        <taxon>Pseudomonadati</taxon>
        <taxon>Pseudomonadota</taxon>
        <taxon>Alphaproteobacteria</taxon>
        <taxon>Rhodobacterales</taxon>
        <taxon>Paracoccaceae</taxon>
        <taxon>Cereibacter</taxon>
    </lineage>
</organism>
<evidence type="ECO:0000259" key="2">
    <source>
        <dbReference type="SMART" id="SM00992"/>
    </source>
</evidence>
<dbReference type="SUPFAM" id="SSF141255">
    <property type="entry name" value="YccV-like"/>
    <property type="match status" value="1"/>
</dbReference>
<evidence type="ECO:0000256" key="1">
    <source>
        <dbReference type="NCBIfam" id="TIGR02097"/>
    </source>
</evidence>
<dbReference type="Pfam" id="PF08755">
    <property type="entry name" value="YccV-like"/>
    <property type="match status" value="1"/>
</dbReference>
<proteinExistence type="predicted"/>
<sequence>MANDHILFPVMRRVDVDKWMSEGIMESAGVRDMLKSEAKYHLGQVLRHRKHPFRGVVFDVDAMFSNTEDWYDAIPEDSRPSRDQPFYHLLAENDQSYYVAYVSEQNLVPDDTGEPVEHPDLSELFGEFEDGRYPLQFQLN</sequence>
<dbReference type="NCBIfam" id="TIGR02097">
    <property type="entry name" value="yccV"/>
    <property type="match status" value="1"/>
</dbReference>
<feature type="domain" description="Hemimethylated DNA-binding" evidence="2">
    <location>
        <begin position="37"/>
        <end position="136"/>
    </location>
</feature>
<dbReference type="InterPro" id="IPR036623">
    <property type="entry name" value="Hemimethylated_DNA-bd_sf"/>
</dbReference>
<dbReference type="PANTHER" id="PTHR48439">
    <property type="entry name" value="HEMIMETHYLATED DNA-BINDING DOMAIN-CONTAINING PROTEIN"/>
    <property type="match status" value="1"/>
</dbReference>
<keyword evidence="4" id="KW-1185">Reference proteome</keyword>
<accession>A0A285CRE7</accession>
<dbReference type="SMART" id="SM00992">
    <property type="entry name" value="YccV-like"/>
    <property type="match status" value="1"/>
</dbReference>
<dbReference type="GO" id="GO:0003677">
    <property type="term" value="F:DNA binding"/>
    <property type="evidence" value="ECO:0007669"/>
    <property type="project" value="UniProtKB-UniRule"/>
</dbReference>
<evidence type="ECO:0000313" key="4">
    <source>
        <dbReference type="Proteomes" id="UP000219467"/>
    </source>
</evidence>
<reference evidence="4" key="1">
    <citation type="submission" date="2017-08" db="EMBL/GenBank/DDBJ databases">
        <authorList>
            <person name="Varghese N."/>
            <person name="Submissions S."/>
        </authorList>
    </citation>
    <scope>NUCLEOTIDE SEQUENCE [LARGE SCALE GENOMIC DNA]</scope>
    <source>
        <strain evidence="4">JA234</strain>
    </source>
</reference>
<gene>
    <name evidence="3" type="ORF">SAMN05878503_10492</name>
</gene>
<dbReference type="InterPro" id="IPR053189">
    <property type="entry name" value="Clp_protease_adapter_ClpF"/>
</dbReference>
<dbReference type="InterPro" id="IPR011722">
    <property type="entry name" value="Hemimethylated_DNA-bd_dom"/>
</dbReference>
<name>A0A285CRE7_9RHOB</name>
<dbReference type="Gene3D" id="2.30.30.390">
    <property type="entry name" value="Hemimethylated DNA-binding domain"/>
    <property type="match status" value="1"/>
</dbReference>
<evidence type="ECO:0000313" key="3">
    <source>
        <dbReference type="EMBL" id="SNX69543.1"/>
    </source>
</evidence>
<dbReference type="PANTHER" id="PTHR48439:SF1">
    <property type="entry name" value="HEMIMETHYLATED DNA-BINDING DOMAIN-CONTAINING PROTEIN"/>
    <property type="match status" value="1"/>
</dbReference>
<protein>
    <recommendedName>
        <fullName evidence="1">Heat shock protein HspQ</fullName>
    </recommendedName>
</protein>
<keyword evidence="3" id="KW-0346">Stress response</keyword>
<dbReference type="Proteomes" id="UP000219467">
    <property type="component" value="Unassembled WGS sequence"/>
</dbReference>